<evidence type="ECO:0000313" key="2">
    <source>
        <dbReference type="EMBL" id="KGJ73499.1"/>
    </source>
</evidence>
<protein>
    <submittedName>
        <fullName evidence="2 3">Thioredoxin</fullName>
    </submittedName>
</protein>
<dbReference type="InterPro" id="IPR013766">
    <property type="entry name" value="Thioredoxin_domain"/>
</dbReference>
<evidence type="ECO:0000313" key="3">
    <source>
        <dbReference type="EMBL" id="MBB5641541.1"/>
    </source>
</evidence>
<dbReference type="EMBL" id="JPXF01000042">
    <property type="protein sequence ID" value="KGJ73499.1"/>
    <property type="molecule type" value="Genomic_DNA"/>
</dbReference>
<dbReference type="GO" id="GO:0016853">
    <property type="term" value="F:isomerase activity"/>
    <property type="evidence" value="ECO:0007669"/>
    <property type="project" value="UniProtKB-KW"/>
</dbReference>
<dbReference type="SUPFAM" id="SSF52833">
    <property type="entry name" value="Thioredoxin-like"/>
    <property type="match status" value="1"/>
</dbReference>
<dbReference type="eggNOG" id="COG0526">
    <property type="taxonomic scope" value="Bacteria"/>
</dbReference>
<gene>
    <name evidence="3" type="ORF">BJ997_002089</name>
    <name evidence="2" type="ORF">GY21_11020</name>
</gene>
<name>A0A099J521_9MICO</name>
<dbReference type="InterPro" id="IPR036249">
    <property type="entry name" value="Thioredoxin-like_sf"/>
</dbReference>
<keyword evidence="3" id="KW-0413">Isomerase</keyword>
<dbReference type="Gene3D" id="3.40.30.10">
    <property type="entry name" value="Glutaredoxin"/>
    <property type="match status" value="1"/>
</dbReference>
<accession>A0A099J521</accession>
<dbReference type="CDD" id="cd02947">
    <property type="entry name" value="TRX_family"/>
    <property type="match status" value="1"/>
</dbReference>
<keyword evidence="4" id="KW-1185">Reference proteome</keyword>
<dbReference type="Proteomes" id="UP000561726">
    <property type="component" value="Unassembled WGS sequence"/>
</dbReference>
<reference evidence="2 4" key="1">
    <citation type="submission" date="2014-08" db="EMBL/GenBank/DDBJ databases">
        <authorList>
            <person name="Sisinthy S."/>
        </authorList>
    </citation>
    <scope>NUCLEOTIDE SEQUENCE [LARGE SCALE GENOMIC DNA]</scope>
    <source>
        <strain evidence="2 4">RuG17</strain>
    </source>
</reference>
<dbReference type="OrthoDB" id="1495530at2"/>
<reference evidence="3 5" key="2">
    <citation type="submission" date="2020-08" db="EMBL/GenBank/DDBJ databases">
        <title>Sequencing the genomes of 1000 actinobacteria strains.</title>
        <authorList>
            <person name="Klenk H.-P."/>
        </authorList>
    </citation>
    <scope>NUCLEOTIDE SEQUENCE [LARGE SCALE GENOMIC DNA]</scope>
    <source>
        <strain evidence="3 5">DSM 21065</strain>
    </source>
</reference>
<dbReference type="AlphaFoldDB" id="A0A099J521"/>
<comment type="caution">
    <text evidence="2">The sequence shown here is derived from an EMBL/GenBank/DDBJ whole genome shotgun (WGS) entry which is preliminary data.</text>
</comment>
<evidence type="ECO:0000313" key="5">
    <source>
        <dbReference type="Proteomes" id="UP000561726"/>
    </source>
</evidence>
<dbReference type="RefSeq" id="WP_052542266.1">
    <property type="nucleotide sequence ID" value="NZ_JACHBQ010000001.1"/>
</dbReference>
<sequence length="86" mass="9068">MQFTFFSAAFCEPCAQTRAVLAEAHRLLPNATVIELDVAAHGDEAEASQIRNTPTVIISKEDGTEVFRAAGVPSLAQVLVAAAKAL</sequence>
<proteinExistence type="predicted"/>
<dbReference type="STRING" id="1001240.GY21_11020"/>
<dbReference type="Proteomes" id="UP000029864">
    <property type="component" value="Unassembled WGS sequence"/>
</dbReference>
<dbReference type="Pfam" id="PF00085">
    <property type="entry name" value="Thioredoxin"/>
    <property type="match status" value="1"/>
</dbReference>
<evidence type="ECO:0000259" key="1">
    <source>
        <dbReference type="Pfam" id="PF00085"/>
    </source>
</evidence>
<evidence type="ECO:0000313" key="4">
    <source>
        <dbReference type="Proteomes" id="UP000029864"/>
    </source>
</evidence>
<feature type="domain" description="Thioredoxin" evidence="1">
    <location>
        <begin position="6"/>
        <end position="72"/>
    </location>
</feature>
<dbReference type="EMBL" id="JACHBQ010000001">
    <property type="protein sequence ID" value="MBB5641541.1"/>
    <property type="molecule type" value="Genomic_DNA"/>
</dbReference>
<organism evidence="2 4">
    <name type="scientific">Cryobacterium roopkundense</name>
    <dbReference type="NCBI Taxonomy" id="1001240"/>
    <lineage>
        <taxon>Bacteria</taxon>
        <taxon>Bacillati</taxon>
        <taxon>Actinomycetota</taxon>
        <taxon>Actinomycetes</taxon>
        <taxon>Micrococcales</taxon>
        <taxon>Microbacteriaceae</taxon>
        <taxon>Cryobacterium</taxon>
    </lineage>
</organism>